<dbReference type="EMBL" id="JACFXU010000017">
    <property type="protein sequence ID" value="MBA6413817.1"/>
    <property type="molecule type" value="Genomic_DNA"/>
</dbReference>
<accession>A0A7W2TXL4</accession>
<dbReference type="RefSeq" id="WP_182173909.1">
    <property type="nucleotide sequence ID" value="NZ_JACFXU010000017.1"/>
</dbReference>
<comment type="caution">
    <text evidence="2">The sequence shown here is derived from an EMBL/GenBank/DDBJ whole genome shotgun (WGS) entry which is preliminary data.</text>
</comment>
<sequence length="92" mass="9948">MKLRSILGLSLIVLAPVAGAQSVDQLFVRAALHESSAAAKIAVEDKAEHENFAPAYQNTKSVAEDLDTFLQQRFDRDGDIPRPSEALLVSAN</sequence>
<evidence type="ECO:0000256" key="1">
    <source>
        <dbReference type="SAM" id="SignalP"/>
    </source>
</evidence>
<dbReference type="Proteomes" id="UP000539350">
    <property type="component" value="Unassembled WGS sequence"/>
</dbReference>
<organism evidence="2 3">
    <name type="scientific">Sediminihaliea albiluteola</name>
    <dbReference type="NCBI Taxonomy" id="2758564"/>
    <lineage>
        <taxon>Bacteria</taxon>
        <taxon>Pseudomonadati</taxon>
        <taxon>Pseudomonadota</taxon>
        <taxon>Gammaproteobacteria</taxon>
        <taxon>Cellvibrionales</taxon>
        <taxon>Halieaceae</taxon>
        <taxon>Sediminihaliea</taxon>
    </lineage>
</organism>
<keyword evidence="1" id="KW-0732">Signal</keyword>
<gene>
    <name evidence="2" type="ORF">H2508_11915</name>
</gene>
<feature type="signal peptide" evidence="1">
    <location>
        <begin position="1"/>
        <end position="20"/>
    </location>
</feature>
<protein>
    <submittedName>
        <fullName evidence="2">Uncharacterized protein</fullName>
    </submittedName>
</protein>
<proteinExistence type="predicted"/>
<name>A0A7W2TXL4_9GAMM</name>
<evidence type="ECO:0000313" key="3">
    <source>
        <dbReference type="Proteomes" id="UP000539350"/>
    </source>
</evidence>
<reference evidence="2 3" key="1">
    <citation type="submission" date="2020-07" db="EMBL/GenBank/DDBJ databases">
        <title>Halieaceae bacterium, F7430, whole genome shotgun sequencing project.</title>
        <authorList>
            <person name="Jiang S."/>
            <person name="Liu Z.W."/>
            <person name="Du Z.J."/>
        </authorList>
    </citation>
    <scope>NUCLEOTIDE SEQUENCE [LARGE SCALE GENOMIC DNA]</scope>
    <source>
        <strain evidence="2 3">F7430</strain>
    </source>
</reference>
<evidence type="ECO:0000313" key="2">
    <source>
        <dbReference type="EMBL" id="MBA6413817.1"/>
    </source>
</evidence>
<feature type="chain" id="PRO_5030835239" evidence="1">
    <location>
        <begin position="21"/>
        <end position="92"/>
    </location>
</feature>
<keyword evidence="3" id="KW-1185">Reference proteome</keyword>
<dbReference type="AlphaFoldDB" id="A0A7W2TXL4"/>